<feature type="domain" description="C2" evidence="13">
    <location>
        <begin position="164"/>
        <end position="286"/>
    </location>
</feature>
<dbReference type="InterPro" id="IPR035892">
    <property type="entry name" value="C2_domain_sf"/>
</dbReference>
<dbReference type="GO" id="GO:0030276">
    <property type="term" value="F:clathrin binding"/>
    <property type="evidence" value="ECO:0007669"/>
    <property type="project" value="TreeGrafter"/>
</dbReference>
<dbReference type="GO" id="GO:0005509">
    <property type="term" value="F:calcium ion binding"/>
    <property type="evidence" value="ECO:0007669"/>
    <property type="project" value="TreeGrafter"/>
</dbReference>
<dbReference type="GO" id="GO:0006906">
    <property type="term" value="P:vesicle fusion"/>
    <property type="evidence" value="ECO:0007669"/>
    <property type="project" value="TreeGrafter"/>
</dbReference>
<dbReference type="Pfam" id="PF00168">
    <property type="entry name" value="C2"/>
    <property type="match status" value="2"/>
</dbReference>
<name>A0AA36AK46_OCTVU</name>
<keyword evidence="2" id="KW-0597">Phosphoprotein</keyword>
<keyword evidence="4" id="KW-0479">Metal-binding</keyword>
<evidence type="ECO:0000256" key="8">
    <source>
        <dbReference type="ARBA" id="ARBA00023136"/>
    </source>
</evidence>
<protein>
    <submittedName>
        <fullName evidence="14">Synaptotagmin-11-like isoform X2</fullName>
    </submittedName>
</protein>
<evidence type="ECO:0000256" key="2">
    <source>
        <dbReference type="ARBA" id="ARBA00022553"/>
    </source>
</evidence>
<evidence type="ECO:0000259" key="13">
    <source>
        <dbReference type="PROSITE" id="PS50004"/>
    </source>
</evidence>
<accession>A0AA36AK46</accession>
<dbReference type="Proteomes" id="UP001162480">
    <property type="component" value="Chromosome 2"/>
</dbReference>
<dbReference type="GO" id="GO:0048791">
    <property type="term" value="P:calcium ion-regulated exocytosis of neurotransmitter"/>
    <property type="evidence" value="ECO:0007669"/>
    <property type="project" value="TreeGrafter"/>
</dbReference>
<dbReference type="GO" id="GO:0030659">
    <property type="term" value="C:cytoplasmic vesicle membrane"/>
    <property type="evidence" value="ECO:0007669"/>
    <property type="project" value="UniProtKB-SubCell"/>
</dbReference>
<dbReference type="PROSITE" id="PS50004">
    <property type="entry name" value="C2"/>
    <property type="match status" value="2"/>
</dbReference>
<dbReference type="FunFam" id="2.60.40.150:FF:000039">
    <property type="entry name" value="Synaptotagmin 11"/>
    <property type="match status" value="1"/>
</dbReference>
<keyword evidence="8 12" id="KW-0472">Membrane</keyword>
<keyword evidence="3 12" id="KW-0812">Transmembrane</keyword>
<dbReference type="SUPFAM" id="SSF49562">
    <property type="entry name" value="C2 domain (Calcium/lipid-binding domain, CaLB)"/>
    <property type="match status" value="2"/>
</dbReference>
<keyword evidence="5" id="KW-0677">Repeat</keyword>
<evidence type="ECO:0000256" key="11">
    <source>
        <dbReference type="SAM" id="MobiDB-lite"/>
    </source>
</evidence>
<dbReference type="GO" id="GO:0005886">
    <property type="term" value="C:plasma membrane"/>
    <property type="evidence" value="ECO:0007669"/>
    <property type="project" value="TreeGrafter"/>
</dbReference>
<feature type="domain" description="C2" evidence="13">
    <location>
        <begin position="299"/>
        <end position="433"/>
    </location>
</feature>
<dbReference type="SMART" id="SM00239">
    <property type="entry name" value="C2"/>
    <property type="match status" value="2"/>
</dbReference>
<dbReference type="CDD" id="cd08404">
    <property type="entry name" value="C2B_Synaptotagmin-4"/>
    <property type="match status" value="1"/>
</dbReference>
<evidence type="ECO:0000256" key="9">
    <source>
        <dbReference type="ARBA" id="ARBA00023329"/>
    </source>
</evidence>
<organism evidence="14 15">
    <name type="scientific">Octopus vulgaris</name>
    <name type="common">Common octopus</name>
    <dbReference type="NCBI Taxonomy" id="6645"/>
    <lineage>
        <taxon>Eukaryota</taxon>
        <taxon>Metazoa</taxon>
        <taxon>Spiralia</taxon>
        <taxon>Lophotrochozoa</taxon>
        <taxon>Mollusca</taxon>
        <taxon>Cephalopoda</taxon>
        <taxon>Coleoidea</taxon>
        <taxon>Octopodiformes</taxon>
        <taxon>Octopoda</taxon>
        <taxon>Incirrata</taxon>
        <taxon>Octopodidae</taxon>
        <taxon>Octopus</taxon>
    </lineage>
</organism>
<dbReference type="InterPro" id="IPR000008">
    <property type="entry name" value="C2_dom"/>
</dbReference>
<dbReference type="PANTHER" id="PTHR10024:SF369">
    <property type="entry name" value="FI18813P1"/>
    <property type="match status" value="1"/>
</dbReference>
<evidence type="ECO:0000256" key="7">
    <source>
        <dbReference type="ARBA" id="ARBA00022989"/>
    </source>
</evidence>
<dbReference type="AlphaFoldDB" id="A0AA36AK46"/>
<feature type="region of interest" description="Disordered" evidence="11">
    <location>
        <begin position="60"/>
        <end position="79"/>
    </location>
</feature>
<dbReference type="GO" id="GO:0030424">
    <property type="term" value="C:axon"/>
    <property type="evidence" value="ECO:0007669"/>
    <property type="project" value="TreeGrafter"/>
</dbReference>
<evidence type="ECO:0000313" key="15">
    <source>
        <dbReference type="Proteomes" id="UP001162480"/>
    </source>
</evidence>
<sequence>MGKATHIEHHPLAPQSLSTSAIFGVCFGVMVMFGTATAIAYKCYKRQLAKNAQNRLSSAIKKGLKESNNGNLKKTSSARKVIMKSKATSPTYPSSGEHIGGSLAERGQSSGSGTSGGGGGPLPSQFDPGHVKAEYSIENEKDGATPEKDECMREKHEDDLKTQHLGTLHFSTEYDSQKNALLVTILQASELPPRDPSIGGCDPYIKLQLLPEKKHKCKTRVLRKTLNPVYDETFTFYGISYNQLAGITLHFVVLSFDRFSRDEIIGEVVYPLSSVDLSQKEVSLCKDITPRHLKFRTQGRGELLVSLSYQPAANRLTVVVLKARNLPKMDVTGLSDPYVKIYLLYNGQRIAKKKTHVKKRTLNPVFNESFLFDVPYNEGLHSISLEFLLLDFDRMTKNEVIGRLEIGSRTTGQELHHWNEVLNCPRKQTAEWHKLKE</sequence>
<dbReference type="GO" id="GO:0005544">
    <property type="term" value="F:calcium-dependent phospholipid binding"/>
    <property type="evidence" value="ECO:0007669"/>
    <property type="project" value="TreeGrafter"/>
</dbReference>
<dbReference type="PANTHER" id="PTHR10024">
    <property type="entry name" value="SYNAPTOTAGMIN"/>
    <property type="match status" value="1"/>
</dbReference>
<dbReference type="FunFam" id="2.60.40.150:FF:000051">
    <property type="entry name" value="Synaptotagmin 11"/>
    <property type="match status" value="1"/>
</dbReference>
<keyword evidence="6" id="KW-0106">Calcium</keyword>
<comment type="subcellular location">
    <subcellularLocation>
        <location evidence="1">Cytoplasmic vesicle membrane</location>
    </subcellularLocation>
    <subcellularLocation>
        <location evidence="10">Endomembrane system</location>
        <topology evidence="10">Single-pass membrane protein</topology>
    </subcellularLocation>
</comment>
<dbReference type="PRINTS" id="PR00399">
    <property type="entry name" value="SYNAPTOTAGMN"/>
</dbReference>
<keyword evidence="15" id="KW-1185">Reference proteome</keyword>
<evidence type="ECO:0000256" key="3">
    <source>
        <dbReference type="ARBA" id="ARBA00022692"/>
    </source>
</evidence>
<dbReference type="GO" id="GO:0098793">
    <property type="term" value="C:presynapse"/>
    <property type="evidence" value="ECO:0007669"/>
    <property type="project" value="GOC"/>
</dbReference>
<evidence type="ECO:0000256" key="10">
    <source>
        <dbReference type="ARBA" id="ARBA00037847"/>
    </source>
</evidence>
<dbReference type="GO" id="GO:0001786">
    <property type="term" value="F:phosphatidylserine binding"/>
    <property type="evidence" value="ECO:0007669"/>
    <property type="project" value="TreeGrafter"/>
</dbReference>
<evidence type="ECO:0000256" key="6">
    <source>
        <dbReference type="ARBA" id="ARBA00022837"/>
    </source>
</evidence>
<evidence type="ECO:0000256" key="5">
    <source>
        <dbReference type="ARBA" id="ARBA00022737"/>
    </source>
</evidence>
<dbReference type="GO" id="GO:0000149">
    <property type="term" value="F:SNARE binding"/>
    <property type="evidence" value="ECO:0007669"/>
    <property type="project" value="TreeGrafter"/>
</dbReference>
<dbReference type="CDD" id="cd08388">
    <property type="entry name" value="C2A_Synaptotagmin-4-11"/>
    <property type="match status" value="1"/>
</dbReference>
<evidence type="ECO:0000256" key="4">
    <source>
        <dbReference type="ARBA" id="ARBA00022723"/>
    </source>
</evidence>
<feature type="transmembrane region" description="Helical" evidence="12">
    <location>
        <begin position="20"/>
        <end position="41"/>
    </location>
</feature>
<keyword evidence="7 12" id="KW-1133">Transmembrane helix</keyword>
<feature type="region of interest" description="Disordered" evidence="11">
    <location>
        <begin position="84"/>
        <end position="157"/>
    </location>
</feature>
<feature type="compositionally biased region" description="Polar residues" evidence="11">
    <location>
        <begin position="66"/>
        <end position="75"/>
    </location>
</feature>
<dbReference type="InterPro" id="IPR001565">
    <property type="entry name" value="Synaptotagmin"/>
</dbReference>
<keyword evidence="9" id="KW-0968">Cytoplasmic vesicle</keyword>
<dbReference type="GO" id="GO:1903531">
    <property type="term" value="P:negative regulation of secretion by cell"/>
    <property type="evidence" value="ECO:0007669"/>
    <property type="project" value="UniProtKB-ARBA"/>
</dbReference>
<reference evidence="14" key="1">
    <citation type="submission" date="2023-08" db="EMBL/GenBank/DDBJ databases">
        <authorList>
            <person name="Alioto T."/>
            <person name="Alioto T."/>
            <person name="Gomez Garrido J."/>
        </authorList>
    </citation>
    <scope>NUCLEOTIDE SEQUENCE</scope>
</reference>
<proteinExistence type="predicted"/>
<evidence type="ECO:0000256" key="1">
    <source>
        <dbReference type="ARBA" id="ARBA00004156"/>
    </source>
</evidence>
<gene>
    <name evidence="14" type="ORF">OCTVUL_1B012864</name>
</gene>
<dbReference type="GO" id="GO:0070382">
    <property type="term" value="C:exocytic vesicle"/>
    <property type="evidence" value="ECO:0007669"/>
    <property type="project" value="TreeGrafter"/>
</dbReference>
<feature type="compositionally biased region" description="Basic and acidic residues" evidence="11">
    <location>
        <begin position="129"/>
        <end position="157"/>
    </location>
</feature>
<evidence type="ECO:0000313" key="14">
    <source>
        <dbReference type="EMBL" id="CAI9717685.1"/>
    </source>
</evidence>
<dbReference type="PRINTS" id="PR00360">
    <property type="entry name" value="C2DOMAIN"/>
</dbReference>
<dbReference type="Gene3D" id="2.60.40.150">
    <property type="entry name" value="C2 domain"/>
    <property type="match status" value="2"/>
</dbReference>
<evidence type="ECO:0000256" key="12">
    <source>
        <dbReference type="SAM" id="Phobius"/>
    </source>
</evidence>
<dbReference type="EMBL" id="OX597815">
    <property type="protein sequence ID" value="CAI9717685.1"/>
    <property type="molecule type" value="Genomic_DNA"/>
</dbReference>